<dbReference type="PROSITE" id="PS51257">
    <property type="entry name" value="PROKAR_LIPOPROTEIN"/>
    <property type="match status" value="1"/>
</dbReference>
<dbReference type="KEGG" id="lua:D4A81_07405"/>
<dbReference type="Pfam" id="PF01547">
    <property type="entry name" value="SBP_bac_1"/>
    <property type="match status" value="1"/>
</dbReference>
<keyword evidence="4" id="KW-1185">Reference proteome</keyword>
<feature type="region of interest" description="Disordered" evidence="1">
    <location>
        <begin position="22"/>
        <end position="43"/>
    </location>
</feature>
<feature type="signal peptide" evidence="2">
    <location>
        <begin position="1"/>
        <end position="21"/>
    </location>
</feature>
<dbReference type="Gene3D" id="3.40.190.10">
    <property type="entry name" value="Periplasmic binding protein-like II"/>
    <property type="match status" value="2"/>
</dbReference>
<dbReference type="InterPro" id="IPR006059">
    <property type="entry name" value="SBP"/>
</dbReference>
<keyword evidence="2" id="KW-0732">Signal</keyword>
<dbReference type="OrthoDB" id="367242at2"/>
<dbReference type="PANTHER" id="PTHR43649">
    <property type="entry name" value="ARABINOSE-BINDING PROTEIN-RELATED"/>
    <property type="match status" value="1"/>
</dbReference>
<name>A0A385Q0T9_9FIRM</name>
<feature type="chain" id="PRO_5043613161" evidence="2">
    <location>
        <begin position="22"/>
        <end position="441"/>
    </location>
</feature>
<accession>A0A385Q0T9</accession>
<evidence type="ECO:0000313" key="3">
    <source>
        <dbReference type="EMBL" id="AYA99776.1"/>
    </source>
</evidence>
<sequence length="441" mass="48144">MRKVLAAALSVAMGMSLVACGGGSSKPAEETTKSAESVADNAKSGDANLSADIEYWSSWSETEAQADALREAADEFMKANPGVKINFTFNGRDNRNLVGSAVSAGTKVTMMDANADNIKSMWSEMTMDLTPYFEESYESTGGEKYVDRIMPSMSGLSAKLFDGKYSYFPYAPQAFMIFCNKNIFDDCGITKYPETWTEFMDACEKIKAKGYTPVTTDSNYATSWVGYYMSRLMGNDEVAKLSNDPSAWGNPKVLEAAKAIEDMAKKGYFDPVIETNTYPNAQQSMVINEKIAMYINGTWLPNEVKESTPDDFKWGSFAFPTVEGGVDDQTSGCYSSYGIAINKDATEEEAKAAAAFGVYVTTAFDQKFSDMANAIPVGVDGVWPDSLKDAQQVISKYTNRYPSQTALILNSNSKQIIADACLKLMGGSITAEEFVEMASKF</sequence>
<protein>
    <submittedName>
        <fullName evidence="3">Extracellular solute-binding protein</fullName>
    </submittedName>
</protein>
<dbReference type="RefSeq" id="WP_111524541.1">
    <property type="nucleotide sequence ID" value="NZ_CP032364.1"/>
</dbReference>
<dbReference type="EMBL" id="CP032364">
    <property type="protein sequence ID" value="AYA99776.1"/>
    <property type="molecule type" value="Genomic_DNA"/>
</dbReference>
<proteinExistence type="predicted"/>
<evidence type="ECO:0000256" key="1">
    <source>
        <dbReference type="SAM" id="MobiDB-lite"/>
    </source>
</evidence>
<dbReference type="AlphaFoldDB" id="A0A385Q0T9"/>
<evidence type="ECO:0000256" key="2">
    <source>
        <dbReference type="SAM" id="SignalP"/>
    </source>
</evidence>
<gene>
    <name evidence="3" type="ORF">D4A81_07405</name>
</gene>
<organism evidence="3 4">
    <name type="scientific">Lachnoanaerobaculum umeaense</name>
    <dbReference type="NCBI Taxonomy" id="617123"/>
    <lineage>
        <taxon>Bacteria</taxon>
        <taxon>Bacillati</taxon>
        <taxon>Bacillota</taxon>
        <taxon>Clostridia</taxon>
        <taxon>Lachnospirales</taxon>
        <taxon>Lachnospiraceae</taxon>
        <taxon>Lachnoanaerobaculum</taxon>
    </lineage>
</organism>
<dbReference type="PANTHER" id="PTHR43649:SF12">
    <property type="entry name" value="DIACETYLCHITOBIOSE BINDING PROTEIN DASA"/>
    <property type="match status" value="1"/>
</dbReference>
<dbReference type="Proteomes" id="UP000265562">
    <property type="component" value="Chromosome"/>
</dbReference>
<reference evidence="3 4" key="1">
    <citation type="submission" date="2018-09" db="EMBL/GenBank/DDBJ databases">
        <title>Genome sequencing of Lachnoanaerobaculum umeaense DSM 23576.</title>
        <authorList>
            <person name="Kook J.-K."/>
            <person name="Park S.-N."/>
            <person name="Lim Y.K."/>
        </authorList>
    </citation>
    <scope>NUCLEOTIDE SEQUENCE [LARGE SCALE GENOMIC DNA]</scope>
    <source>
        <strain evidence="4">DSM 23576 \ CCUG 58757</strain>
    </source>
</reference>
<dbReference type="InterPro" id="IPR050490">
    <property type="entry name" value="Bact_solute-bd_prot1"/>
</dbReference>
<evidence type="ECO:0000313" key="4">
    <source>
        <dbReference type="Proteomes" id="UP000265562"/>
    </source>
</evidence>
<dbReference type="SUPFAM" id="SSF53850">
    <property type="entry name" value="Periplasmic binding protein-like II"/>
    <property type="match status" value="1"/>
</dbReference>